<dbReference type="SUPFAM" id="SSF54768">
    <property type="entry name" value="dsRNA-binding domain-like"/>
    <property type="match status" value="1"/>
</dbReference>
<gene>
    <name evidence="2" type="ORF">P154DRAFT_580257</name>
</gene>
<dbReference type="OrthoDB" id="5418749at2759"/>
<feature type="region of interest" description="Disordered" evidence="1">
    <location>
        <begin position="76"/>
        <end position="99"/>
    </location>
</feature>
<dbReference type="AlphaFoldDB" id="A0A6A5WED6"/>
<reference evidence="2" key="1">
    <citation type="journal article" date="2020" name="Stud. Mycol.">
        <title>101 Dothideomycetes genomes: a test case for predicting lifestyles and emergence of pathogens.</title>
        <authorList>
            <person name="Haridas S."/>
            <person name="Albert R."/>
            <person name="Binder M."/>
            <person name="Bloem J."/>
            <person name="Labutti K."/>
            <person name="Salamov A."/>
            <person name="Andreopoulos B."/>
            <person name="Baker S."/>
            <person name="Barry K."/>
            <person name="Bills G."/>
            <person name="Bluhm B."/>
            <person name="Cannon C."/>
            <person name="Castanera R."/>
            <person name="Culley D."/>
            <person name="Daum C."/>
            <person name="Ezra D."/>
            <person name="Gonzalez J."/>
            <person name="Henrissat B."/>
            <person name="Kuo A."/>
            <person name="Liang C."/>
            <person name="Lipzen A."/>
            <person name="Lutzoni F."/>
            <person name="Magnuson J."/>
            <person name="Mondo S."/>
            <person name="Nolan M."/>
            <person name="Ohm R."/>
            <person name="Pangilinan J."/>
            <person name="Park H.-J."/>
            <person name="Ramirez L."/>
            <person name="Alfaro M."/>
            <person name="Sun H."/>
            <person name="Tritt A."/>
            <person name="Yoshinaga Y."/>
            <person name="Zwiers L.-H."/>
            <person name="Turgeon B."/>
            <person name="Goodwin S."/>
            <person name="Spatafora J."/>
            <person name="Crous P."/>
            <person name="Grigoriev I."/>
        </authorList>
    </citation>
    <scope>NUCLEOTIDE SEQUENCE</scope>
    <source>
        <strain evidence="2">CBS 123094</strain>
    </source>
</reference>
<keyword evidence="3" id="KW-1185">Reference proteome</keyword>
<protein>
    <recommendedName>
        <fullName evidence="4">DRBM domain-containing protein</fullName>
    </recommendedName>
</protein>
<dbReference type="PANTHER" id="PTHR42030:SF1">
    <property type="entry name" value="DRBM DOMAIN-CONTAINING PROTEIN"/>
    <property type="match status" value="1"/>
</dbReference>
<evidence type="ECO:0000313" key="2">
    <source>
        <dbReference type="EMBL" id="KAF1996016.1"/>
    </source>
</evidence>
<accession>A0A6A5WED6</accession>
<sequence length="99" mass="11713">MAQNRPESFTQKLQSYCVRNEIEQPRWLDYSDPRGNRTAWCSAVVVYNREYRANFWRDYRYLEQSREEAAEIAYKALTSSSPPPPPQQTQYSYGRGYSG</sequence>
<dbReference type="PANTHER" id="PTHR42030">
    <property type="entry name" value="DRBM DOMAIN-CONTAINING PROTEIN"/>
    <property type="match status" value="1"/>
</dbReference>
<evidence type="ECO:0000256" key="1">
    <source>
        <dbReference type="SAM" id="MobiDB-lite"/>
    </source>
</evidence>
<evidence type="ECO:0008006" key="4">
    <source>
        <dbReference type="Google" id="ProtNLM"/>
    </source>
</evidence>
<dbReference type="Proteomes" id="UP000799779">
    <property type="component" value="Unassembled WGS sequence"/>
</dbReference>
<name>A0A6A5WED6_9PLEO</name>
<evidence type="ECO:0000313" key="3">
    <source>
        <dbReference type="Proteomes" id="UP000799779"/>
    </source>
</evidence>
<dbReference type="EMBL" id="ML977630">
    <property type="protein sequence ID" value="KAF1996016.1"/>
    <property type="molecule type" value="Genomic_DNA"/>
</dbReference>
<proteinExistence type="predicted"/>
<organism evidence="2 3">
    <name type="scientific">Amniculicola lignicola CBS 123094</name>
    <dbReference type="NCBI Taxonomy" id="1392246"/>
    <lineage>
        <taxon>Eukaryota</taxon>
        <taxon>Fungi</taxon>
        <taxon>Dikarya</taxon>
        <taxon>Ascomycota</taxon>
        <taxon>Pezizomycotina</taxon>
        <taxon>Dothideomycetes</taxon>
        <taxon>Pleosporomycetidae</taxon>
        <taxon>Pleosporales</taxon>
        <taxon>Amniculicolaceae</taxon>
        <taxon>Amniculicola</taxon>
    </lineage>
</organism>